<reference evidence="10" key="1">
    <citation type="submission" date="2020-06" db="EMBL/GenBank/DDBJ databases">
        <title>WGS assembly of Ceratodon purpureus strain R40.</title>
        <authorList>
            <person name="Carey S.B."/>
            <person name="Jenkins J."/>
            <person name="Shu S."/>
            <person name="Lovell J.T."/>
            <person name="Sreedasyam A."/>
            <person name="Maumus F."/>
            <person name="Tiley G.P."/>
            <person name="Fernandez-Pozo N."/>
            <person name="Barry K."/>
            <person name="Chen C."/>
            <person name="Wang M."/>
            <person name="Lipzen A."/>
            <person name="Daum C."/>
            <person name="Saski C.A."/>
            <person name="Payton A.C."/>
            <person name="Mcbreen J.C."/>
            <person name="Conrad R.E."/>
            <person name="Kollar L.M."/>
            <person name="Olsson S."/>
            <person name="Huttunen S."/>
            <person name="Landis J.B."/>
            <person name="Wickett N.J."/>
            <person name="Johnson M.G."/>
            <person name="Rensing S.A."/>
            <person name="Grimwood J."/>
            <person name="Schmutz J."/>
            <person name="Mcdaniel S.F."/>
        </authorList>
    </citation>
    <scope>NUCLEOTIDE SEQUENCE</scope>
    <source>
        <strain evidence="10">R40</strain>
    </source>
</reference>
<evidence type="ECO:0000256" key="5">
    <source>
        <dbReference type="ARBA" id="ARBA00023136"/>
    </source>
</evidence>
<dbReference type="EMBL" id="CM026433">
    <property type="protein sequence ID" value="KAG0555291.1"/>
    <property type="molecule type" value="Genomic_DNA"/>
</dbReference>
<dbReference type="GO" id="GO:0009507">
    <property type="term" value="C:chloroplast"/>
    <property type="evidence" value="ECO:0007669"/>
    <property type="project" value="TreeGrafter"/>
</dbReference>
<feature type="region of interest" description="Disordered" evidence="8">
    <location>
        <begin position="126"/>
        <end position="163"/>
    </location>
</feature>
<dbReference type="SUPFAM" id="SSF54631">
    <property type="entry name" value="CBS-domain pair"/>
    <property type="match status" value="1"/>
</dbReference>
<dbReference type="InterPro" id="IPR014743">
    <property type="entry name" value="Cl-channel_core"/>
</dbReference>
<evidence type="ECO:0000256" key="1">
    <source>
        <dbReference type="ARBA" id="ARBA00004141"/>
    </source>
</evidence>
<keyword evidence="3 7" id="KW-0812">Transmembrane</keyword>
<comment type="caution">
    <text evidence="10">The sequence shown here is derived from an EMBL/GenBank/DDBJ whole genome shotgun (WGS) entry which is preliminary data.</text>
</comment>
<keyword evidence="11" id="KW-1185">Reference proteome</keyword>
<dbReference type="InterPro" id="IPR000644">
    <property type="entry name" value="CBS_dom"/>
</dbReference>
<sequence length="957" mass="102772">MNASDKRSLPWWPEEVASGSEKDVNWWPEEIISGSKKDVKGKEKVGSDLLITDSIHGFNLNNDGQPHDDVRIPITSASSSFSEEETVSREELAKILTPEPLPVHDDRVRRSSLWDSAVVINPASALDSGSRALSEDSEARRNEIREETKAGKRVASDEPPPLISLDSDVESQGRLEHKPAQLKEVDVLLHNLEIEKPANRVRSEMKLWVEKSDEKRNSMAERLSDLLKPRPPAPAAAVAEASNIVQAWKSASNASKEKPVAELKKLQVRKKKTTLAERMPPEWVLLLLGCVLGLSSGLSVVAFNKLEHFIHDVAWEGTPSEGASWLRLQKLADIWHRILLIPVVGGVVVGMLHTVTDVLDVVRASQPPPTVFSSRSRVDWLAALKPVILALQAAITLGSGLSLGPEGPAVDIGKRWAHGFSNIMKNSKERRIALVAAGAAAGIASGFNAPVAGTFFAIETVLRPQNAENSPPLTTAMIILAAVISSTVSQVLLGERPAFTVPPYELRSAAELPLYILLGGVCGIMSVVFTRLVAWFTRIFDFTKDQLGVPASVTPAIGALLTGVIALKYPGVLYWGFTNVDEILQVGFTSSAPGQGLLAQIIVFKIVATAMCKGSGLVGGLYAPSLFIGAASGALYGNIIGKAINAVMPGHNAVAHPQAYALVGMAALLAAVCSVPLTSVLLLFELTKDYHILLPLMGAVGLAIWVAAVGAKFKKCPGSKVPEQGLLPDGSSVIPPGRVWRRVSRVGGQGPDVELTTLNNDDDPNAIYISEAVLMNECKAADAMSKDFVKVNAMATVKESMGAMLAGGHCCALVVDENDLLEGIMTPSDLQREVLRAVEESIYSARPVVLELDSILVAATCTSSVENVSDGHSIVVCYPDTTLQAAEALMQPRGLQQLPVVTRVGRQWQDRGHKVVGVLHRCRIPKCIKDEAAKRIAAFIAQKAKEEDFSPLDDGKH</sequence>
<comment type="similarity">
    <text evidence="2 7">Belongs to the chloride channel (TC 2.A.49) family.</text>
</comment>
<feature type="transmembrane region" description="Helical" evidence="7">
    <location>
        <begin position="597"/>
        <end position="616"/>
    </location>
</feature>
<feature type="compositionally biased region" description="Basic and acidic residues" evidence="8">
    <location>
        <begin position="133"/>
        <end position="156"/>
    </location>
</feature>
<evidence type="ECO:0000256" key="3">
    <source>
        <dbReference type="ARBA" id="ARBA00022692"/>
    </source>
</evidence>
<evidence type="ECO:0000259" key="9">
    <source>
        <dbReference type="PROSITE" id="PS51371"/>
    </source>
</evidence>
<feature type="transmembrane region" description="Helical" evidence="7">
    <location>
        <begin position="283"/>
        <end position="303"/>
    </location>
</feature>
<dbReference type="GO" id="GO:0005254">
    <property type="term" value="F:chloride channel activity"/>
    <property type="evidence" value="ECO:0007669"/>
    <property type="project" value="UniProtKB-UniRule"/>
</dbReference>
<evidence type="ECO:0000256" key="7">
    <source>
        <dbReference type="RuleBase" id="RU361221"/>
    </source>
</evidence>
<keyword evidence="7" id="KW-0406">Ion transport</keyword>
<keyword evidence="7" id="KW-0868">Chloride</keyword>
<dbReference type="Gene3D" id="1.10.3080.10">
    <property type="entry name" value="Clc chloride channel"/>
    <property type="match status" value="1"/>
</dbReference>
<evidence type="ECO:0000313" key="10">
    <source>
        <dbReference type="EMBL" id="KAG0555291.1"/>
    </source>
</evidence>
<organism evidence="10 11">
    <name type="scientific">Ceratodon purpureus</name>
    <name type="common">Fire moss</name>
    <name type="synonym">Dicranum purpureum</name>
    <dbReference type="NCBI Taxonomy" id="3225"/>
    <lineage>
        <taxon>Eukaryota</taxon>
        <taxon>Viridiplantae</taxon>
        <taxon>Streptophyta</taxon>
        <taxon>Embryophyta</taxon>
        <taxon>Bryophyta</taxon>
        <taxon>Bryophytina</taxon>
        <taxon>Bryopsida</taxon>
        <taxon>Dicranidae</taxon>
        <taxon>Pseudoditrichales</taxon>
        <taxon>Ditrichaceae</taxon>
        <taxon>Ceratodon</taxon>
    </lineage>
</organism>
<feature type="domain" description="CBS" evidence="9">
    <location>
        <begin position="868"/>
        <end position="934"/>
    </location>
</feature>
<dbReference type="PRINTS" id="PR00762">
    <property type="entry name" value="CLCHANNEL"/>
</dbReference>
<dbReference type="InterPro" id="IPR001807">
    <property type="entry name" value="ClC"/>
</dbReference>
<feature type="domain" description="CBS" evidence="9">
    <location>
        <begin position="784"/>
        <end position="840"/>
    </location>
</feature>
<feature type="transmembrane region" description="Helical" evidence="7">
    <location>
        <begin position="622"/>
        <end position="639"/>
    </location>
</feature>
<keyword evidence="7" id="KW-0813">Transport</keyword>
<keyword evidence="5 7" id="KW-0472">Membrane</keyword>
<feature type="transmembrane region" description="Helical" evidence="7">
    <location>
        <begin position="514"/>
        <end position="536"/>
    </location>
</feature>
<dbReference type="Pfam" id="PF00654">
    <property type="entry name" value="Voltage_CLC"/>
    <property type="match status" value="1"/>
</dbReference>
<dbReference type="GO" id="GO:0016020">
    <property type="term" value="C:membrane"/>
    <property type="evidence" value="ECO:0007669"/>
    <property type="project" value="UniProtKB-SubCell"/>
</dbReference>
<evidence type="ECO:0000256" key="2">
    <source>
        <dbReference type="ARBA" id="ARBA00009476"/>
    </source>
</evidence>
<dbReference type="PANTHER" id="PTHR43427:SF3">
    <property type="entry name" value="CHLORIDE CHANNEL PROTEIN CLC-F"/>
    <property type="match status" value="1"/>
</dbReference>
<dbReference type="PROSITE" id="PS51371">
    <property type="entry name" value="CBS"/>
    <property type="match status" value="2"/>
</dbReference>
<name>A0A8T0G8C4_CERPU</name>
<keyword evidence="6" id="KW-0129">CBS domain</keyword>
<dbReference type="InterPro" id="IPR046342">
    <property type="entry name" value="CBS_dom_sf"/>
</dbReference>
<dbReference type="PANTHER" id="PTHR43427">
    <property type="entry name" value="CHLORIDE CHANNEL PROTEIN CLC-E"/>
    <property type="match status" value="1"/>
</dbReference>
<dbReference type="Pfam" id="PF00571">
    <property type="entry name" value="CBS"/>
    <property type="match status" value="2"/>
</dbReference>
<feature type="transmembrane region" description="Helical" evidence="7">
    <location>
        <begin position="690"/>
        <end position="711"/>
    </location>
</feature>
<dbReference type="InterPro" id="IPR050368">
    <property type="entry name" value="ClC-type_chloride_channel"/>
</dbReference>
<dbReference type="AlphaFoldDB" id="A0A8T0G8C4"/>
<proteinExistence type="inferred from homology"/>
<evidence type="ECO:0000256" key="4">
    <source>
        <dbReference type="ARBA" id="ARBA00022989"/>
    </source>
</evidence>
<evidence type="ECO:0000256" key="6">
    <source>
        <dbReference type="PROSITE-ProRule" id="PRU00703"/>
    </source>
</evidence>
<dbReference type="Proteomes" id="UP000822688">
    <property type="component" value="Chromosome 12"/>
</dbReference>
<feature type="transmembrane region" description="Helical" evidence="7">
    <location>
        <begin position="334"/>
        <end position="355"/>
    </location>
</feature>
<feature type="transmembrane region" description="Helical" evidence="7">
    <location>
        <begin position="556"/>
        <end position="577"/>
    </location>
</feature>
<feature type="transmembrane region" description="Helical" evidence="7">
    <location>
        <begin position="432"/>
        <end position="458"/>
    </location>
</feature>
<dbReference type="SMART" id="SM00116">
    <property type="entry name" value="CBS"/>
    <property type="match status" value="2"/>
</dbReference>
<dbReference type="SUPFAM" id="SSF81340">
    <property type="entry name" value="Clc chloride channel"/>
    <property type="match status" value="1"/>
</dbReference>
<gene>
    <name evidence="10" type="ORF">KC19_12G158600</name>
</gene>
<feature type="transmembrane region" description="Helical" evidence="7">
    <location>
        <begin position="473"/>
        <end position="493"/>
    </location>
</feature>
<feature type="transmembrane region" description="Helical" evidence="7">
    <location>
        <begin position="660"/>
        <end position="684"/>
    </location>
</feature>
<dbReference type="GO" id="GO:0005794">
    <property type="term" value="C:Golgi apparatus"/>
    <property type="evidence" value="ECO:0007669"/>
    <property type="project" value="TreeGrafter"/>
</dbReference>
<keyword evidence="4 7" id="KW-1133">Transmembrane helix</keyword>
<accession>A0A8T0G8C4</accession>
<comment type="subcellular location">
    <subcellularLocation>
        <location evidence="1 7">Membrane</location>
        <topology evidence="1 7">Multi-pass membrane protein</topology>
    </subcellularLocation>
</comment>
<protein>
    <recommendedName>
        <fullName evidence="7">Chloride channel protein</fullName>
    </recommendedName>
</protein>
<dbReference type="Gene3D" id="3.10.580.10">
    <property type="entry name" value="CBS-domain"/>
    <property type="match status" value="1"/>
</dbReference>
<evidence type="ECO:0000256" key="8">
    <source>
        <dbReference type="SAM" id="MobiDB-lite"/>
    </source>
</evidence>
<dbReference type="CDD" id="cd00400">
    <property type="entry name" value="Voltage_gated_ClC"/>
    <property type="match status" value="1"/>
</dbReference>
<evidence type="ECO:0000313" key="11">
    <source>
        <dbReference type="Proteomes" id="UP000822688"/>
    </source>
</evidence>